<dbReference type="GO" id="GO:0006629">
    <property type="term" value="P:lipid metabolic process"/>
    <property type="evidence" value="ECO:0007669"/>
    <property type="project" value="InterPro"/>
</dbReference>
<accession>A0A011P1E4</accession>
<dbReference type="PANTHER" id="PTHR30383">
    <property type="entry name" value="THIOESTERASE 1/PROTEASE 1/LYSOPHOSPHOLIPASE L1"/>
    <property type="match status" value="1"/>
</dbReference>
<dbReference type="AlphaFoldDB" id="A0A011P1E4"/>
<dbReference type="eggNOG" id="COG2755">
    <property type="taxonomic scope" value="Bacteria"/>
</dbReference>
<keyword evidence="4" id="KW-1185">Reference proteome</keyword>
<dbReference type="STRING" id="1454004.AW11_01911"/>
<dbReference type="EMBL" id="JEMY01000024">
    <property type="protein sequence ID" value="EXI88808.1"/>
    <property type="molecule type" value="Genomic_DNA"/>
</dbReference>
<dbReference type="GO" id="GO:0004622">
    <property type="term" value="F:phosphatidylcholine lysophospholipase activity"/>
    <property type="evidence" value="ECO:0007669"/>
    <property type="project" value="TreeGrafter"/>
</dbReference>
<dbReference type="InterPro" id="IPR013830">
    <property type="entry name" value="SGNH_hydro"/>
</dbReference>
<dbReference type="InterPro" id="IPR036514">
    <property type="entry name" value="SGNH_hydro_sf"/>
</dbReference>
<feature type="chain" id="PRO_5001461604" evidence="1">
    <location>
        <begin position="25"/>
        <end position="205"/>
    </location>
</feature>
<dbReference type="SUPFAM" id="SSF52266">
    <property type="entry name" value="SGNH hydrolase"/>
    <property type="match status" value="1"/>
</dbReference>
<evidence type="ECO:0000313" key="4">
    <source>
        <dbReference type="Proteomes" id="UP000022141"/>
    </source>
</evidence>
<keyword evidence="3" id="KW-0378">Hydrolase</keyword>
<comment type="caution">
    <text evidence="3">The sequence shown here is derived from an EMBL/GenBank/DDBJ whole genome shotgun (WGS) entry which is preliminary data.</text>
</comment>
<evidence type="ECO:0000259" key="2">
    <source>
        <dbReference type="Pfam" id="PF13472"/>
    </source>
</evidence>
<dbReference type="EC" id="3.1.1.1" evidence="3"/>
<dbReference type="Proteomes" id="UP000022141">
    <property type="component" value="Unassembled WGS sequence"/>
</dbReference>
<protein>
    <submittedName>
        <fullName evidence="3">Esterase TesA</fullName>
        <ecNumber evidence="3">3.1.1.1</ecNumber>
    </submittedName>
</protein>
<name>A0A011P1E4_ACCRE</name>
<dbReference type="PROSITE" id="PS01098">
    <property type="entry name" value="LIPASE_GDSL_SER"/>
    <property type="match status" value="1"/>
</dbReference>
<dbReference type="InterPro" id="IPR008265">
    <property type="entry name" value="Lipase_GDSL_AS"/>
</dbReference>
<dbReference type="Pfam" id="PF13472">
    <property type="entry name" value="Lipase_GDSL_2"/>
    <property type="match status" value="1"/>
</dbReference>
<dbReference type="CDD" id="cd01822">
    <property type="entry name" value="Lysophospholipase_L1_like"/>
    <property type="match status" value="1"/>
</dbReference>
<sequence length="205" mass="21778">MLRFPICHSLLLAGLLLLAPAALAARTILVFGDSLSAGYGIRQDASWPALLARRLQEKKLDYSVVNASISGETSAGGRARIGAALNRYSPQVVIVALGANDGLRGLPVAQLRENLSAIVASAQQHKAQVLLVGQRVPPNYGAYATEFHNTFAAVARARKAALVDFLLEGVATRAQLFQADNLHPTAAAQPLLLDNVWRGLAPLLE</sequence>
<reference evidence="3" key="1">
    <citation type="submission" date="2014-02" db="EMBL/GenBank/DDBJ databases">
        <title>Expanding our view of genomic diversity in Candidatus Accumulibacter clades.</title>
        <authorList>
            <person name="Skennerton C.T."/>
            <person name="Barr J.J."/>
            <person name="Slater F.R."/>
            <person name="Bond P.L."/>
            <person name="Tyson G.W."/>
        </authorList>
    </citation>
    <scope>NUCLEOTIDE SEQUENCE [LARGE SCALE GENOMIC DNA]</scope>
</reference>
<gene>
    <name evidence="3" type="primary">tesA</name>
    <name evidence="3" type="ORF">AW11_01911</name>
</gene>
<organism evidence="3 4">
    <name type="scientific">Accumulibacter regalis</name>
    <dbReference type="NCBI Taxonomy" id="522306"/>
    <lineage>
        <taxon>Bacteria</taxon>
        <taxon>Pseudomonadati</taxon>
        <taxon>Pseudomonadota</taxon>
        <taxon>Betaproteobacteria</taxon>
        <taxon>Candidatus Accumulibacter</taxon>
    </lineage>
</organism>
<evidence type="ECO:0000256" key="1">
    <source>
        <dbReference type="SAM" id="SignalP"/>
    </source>
</evidence>
<dbReference type="Gene3D" id="3.40.50.1110">
    <property type="entry name" value="SGNH hydrolase"/>
    <property type="match status" value="1"/>
</dbReference>
<proteinExistence type="predicted"/>
<dbReference type="GO" id="GO:0106435">
    <property type="term" value="F:carboxylesterase activity"/>
    <property type="evidence" value="ECO:0007669"/>
    <property type="project" value="UniProtKB-EC"/>
</dbReference>
<dbReference type="PANTHER" id="PTHR30383:SF24">
    <property type="entry name" value="THIOESTERASE 1_PROTEASE 1_LYSOPHOSPHOLIPASE L1"/>
    <property type="match status" value="1"/>
</dbReference>
<feature type="signal peptide" evidence="1">
    <location>
        <begin position="1"/>
        <end position="24"/>
    </location>
</feature>
<dbReference type="InterPro" id="IPR051532">
    <property type="entry name" value="Ester_Hydrolysis_Enzymes"/>
</dbReference>
<dbReference type="PATRIC" id="fig|1454004.3.peg.1974"/>
<evidence type="ECO:0000313" key="3">
    <source>
        <dbReference type="EMBL" id="EXI88808.1"/>
    </source>
</evidence>
<feature type="domain" description="SGNH hydrolase-type esterase" evidence="2">
    <location>
        <begin position="30"/>
        <end position="188"/>
    </location>
</feature>
<keyword evidence="1" id="KW-0732">Signal</keyword>